<sequence>MGVRNYLVEGVSGTGKTSVCRELQRRGHHAVNGDTDLAYQGDPVTGRPIDSAVHGHHIWDVGRVHRLVADHSTPVTFFCGGSRNHASFLDVFDEVFVLRVDLETLLRRLAQRGDDEWGGKPEERDLVVRLHRSGEDVPAVGIPIDATRPLAEVVDEILRLADVPGLDTPRSVT</sequence>
<dbReference type="InterPro" id="IPR027417">
    <property type="entry name" value="P-loop_NTPase"/>
</dbReference>
<organism evidence="1">
    <name type="scientific">metagenome</name>
    <dbReference type="NCBI Taxonomy" id="256318"/>
    <lineage>
        <taxon>unclassified sequences</taxon>
        <taxon>metagenomes</taxon>
    </lineage>
</organism>
<evidence type="ECO:0008006" key="2">
    <source>
        <dbReference type="Google" id="ProtNLM"/>
    </source>
</evidence>
<protein>
    <recommendedName>
        <fullName evidence="2">Nucleoside kinase</fullName>
    </recommendedName>
</protein>
<reference evidence="1" key="1">
    <citation type="submission" date="2015-08" db="EMBL/GenBank/DDBJ databases">
        <authorList>
            <person name="Babu N.S."/>
            <person name="Beckwith C.J."/>
            <person name="Beseler K.G."/>
            <person name="Brison A."/>
            <person name="Carone J.V."/>
            <person name="Caskin T.P."/>
            <person name="Diamond M."/>
            <person name="Durham M.E."/>
            <person name="Foxe J.M."/>
            <person name="Go M."/>
            <person name="Henderson B.A."/>
            <person name="Jones I.B."/>
            <person name="McGettigan J.A."/>
            <person name="Micheletti S.J."/>
            <person name="Nasrallah M.E."/>
            <person name="Ortiz D."/>
            <person name="Piller C.R."/>
            <person name="Privatt S.R."/>
            <person name="Schneider S.L."/>
            <person name="Sharp S."/>
            <person name="Smith T.C."/>
            <person name="Stanton J.D."/>
            <person name="Ullery H.E."/>
            <person name="Wilson R.J."/>
            <person name="Serrano M.G."/>
            <person name="Buck G."/>
            <person name="Lee V."/>
            <person name="Wang Y."/>
            <person name="Carvalho R."/>
            <person name="Voegtly L."/>
            <person name="Shi R."/>
            <person name="Duckworth R."/>
            <person name="Johnson A."/>
            <person name="Loviza R."/>
            <person name="Walstead R."/>
            <person name="Shah Z."/>
            <person name="Kiflezghi M."/>
            <person name="Wade K."/>
            <person name="Ball S.L."/>
            <person name="Bradley K.W."/>
            <person name="Asai D.J."/>
            <person name="Bowman C.A."/>
            <person name="Russell D.A."/>
            <person name="Pope W.H."/>
            <person name="Jacobs-Sera D."/>
            <person name="Hendrix R.W."/>
            <person name="Hatfull G.F."/>
        </authorList>
    </citation>
    <scope>NUCLEOTIDE SEQUENCE</scope>
</reference>
<proteinExistence type="predicted"/>
<dbReference type="AlphaFoldDB" id="A0A2P2CJ14"/>
<evidence type="ECO:0000313" key="1">
    <source>
        <dbReference type="EMBL" id="CUR61911.1"/>
    </source>
</evidence>
<dbReference type="Gene3D" id="3.40.50.300">
    <property type="entry name" value="P-loop containing nucleotide triphosphate hydrolases"/>
    <property type="match status" value="1"/>
</dbReference>
<gene>
    <name evidence="1" type="ORF">NOCA150211</name>
</gene>
<dbReference type="Pfam" id="PF13238">
    <property type="entry name" value="AAA_18"/>
    <property type="match status" value="1"/>
</dbReference>
<name>A0A2P2CJ14_9ZZZZ</name>
<accession>A0A2P2CJ14</accession>
<dbReference type="SUPFAM" id="SSF52540">
    <property type="entry name" value="P-loop containing nucleoside triphosphate hydrolases"/>
    <property type="match status" value="1"/>
</dbReference>
<dbReference type="EMBL" id="CZKB01000025">
    <property type="protein sequence ID" value="CUR61911.1"/>
    <property type="molecule type" value="Genomic_DNA"/>
</dbReference>